<dbReference type="InterPro" id="IPR013784">
    <property type="entry name" value="Carb-bd-like_fold"/>
</dbReference>
<evidence type="ECO:0000313" key="1">
    <source>
        <dbReference type="EMBL" id="PKK91453.1"/>
    </source>
</evidence>
<dbReference type="Gene3D" id="2.60.40.1120">
    <property type="entry name" value="Carboxypeptidase-like, regulatory domain"/>
    <property type="match status" value="1"/>
</dbReference>
<organism evidence="1 2">
    <name type="scientific">Candidatus Wallbacteria bacterium HGW-Wallbacteria-1</name>
    <dbReference type="NCBI Taxonomy" id="2013854"/>
    <lineage>
        <taxon>Bacteria</taxon>
        <taxon>Candidatus Walliibacteriota</taxon>
    </lineage>
</organism>
<reference evidence="1 2" key="1">
    <citation type="journal article" date="2017" name="ISME J.">
        <title>Potential for microbial H2 and metal transformations associated with novel bacteria and archaea in deep terrestrial subsurface sediments.</title>
        <authorList>
            <person name="Hernsdorf A.W."/>
            <person name="Amano Y."/>
            <person name="Miyakawa K."/>
            <person name="Ise K."/>
            <person name="Suzuki Y."/>
            <person name="Anantharaman K."/>
            <person name="Probst A."/>
            <person name="Burstein D."/>
            <person name="Thomas B.C."/>
            <person name="Banfield J.F."/>
        </authorList>
    </citation>
    <scope>NUCLEOTIDE SEQUENCE [LARGE SCALE GENOMIC DNA]</scope>
    <source>
        <strain evidence="1">HGW-Wallbacteria-1</strain>
    </source>
</reference>
<proteinExistence type="predicted"/>
<evidence type="ECO:0000313" key="2">
    <source>
        <dbReference type="Proteomes" id="UP000233256"/>
    </source>
</evidence>
<name>A0A2N1PSZ1_9BACT</name>
<protein>
    <recommendedName>
        <fullName evidence="3">Carboxypeptidase regulatory-like domain-containing protein</fullName>
    </recommendedName>
</protein>
<dbReference type="Proteomes" id="UP000233256">
    <property type="component" value="Unassembled WGS sequence"/>
</dbReference>
<accession>A0A2N1PSZ1</accession>
<dbReference type="SUPFAM" id="SSF49452">
    <property type="entry name" value="Starch-binding domain-like"/>
    <property type="match status" value="1"/>
</dbReference>
<dbReference type="GO" id="GO:0030246">
    <property type="term" value="F:carbohydrate binding"/>
    <property type="evidence" value="ECO:0007669"/>
    <property type="project" value="InterPro"/>
</dbReference>
<comment type="caution">
    <text evidence="1">The sequence shown here is derived from an EMBL/GenBank/DDBJ whole genome shotgun (WGS) entry which is preliminary data.</text>
</comment>
<gene>
    <name evidence="1" type="ORF">CVV64_06775</name>
</gene>
<sequence>MSVLSIFLLALLGTGIWFAVWKPLLARREERYSVSGRISTHRGLDPSGFRIWIAAMSTTGGSLEMETLGDEQGKALETVTDSQGNFAISEVPAGVHWLAFKKKGLNTRMRLINMESGNITVELKLDMKIKS</sequence>
<dbReference type="EMBL" id="PGXC01000003">
    <property type="protein sequence ID" value="PKK91453.1"/>
    <property type="molecule type" value="Genomic_DNA"/>
</dbReference>
<dbReference type="AlphaFoldDB" id="A0A2N1PSZ1"/>
<evidence type="ECO:0008006" key="3">
    <source>
        <dbReference type="Google" id="ProtNLM"/>
    </source>
</evidence>